<name>A0ABW9YDE2_9GAMM</name>
<reference evidence="5 6" key="1">
    <citation type="journal article" date="2017" name="Int. J. Syst. Evol. Microbiol.">
        <title>Photobacterium alginatilyticum sp. nov., a marine bacterium isolated from bottom seawater.</title>
        <authorList>
            <person name="Wang X."/>
            <person name="Wang Y."/>
            <person name="Yang X."/>
            <person name="Sun H."/>
            <person name="Li B."/>
            <person name="Zhang X.H."/>
        </authorList>
    </citation>
    <scope>NUCLEOTIDE SEQUENCE [LARGE SCALE GENOMIC DNA]</scope>
    <source>
        <strain evidence="5 6">P03D4</strain>
    </source>
</reference>
<comment type="subcellular location">
    <subcellularLocation>
        <location evidence="1">Cell inner membrane</location>
        <topology evidence="1">Multi-pass membrane protein</topology>
    </subcellularLocation>
</comment>
<dbReference type="EMBL" id="RSEJ01000003">
    <property type="protein sequence ID" value="NBI51792.1"/>
    <property type="molecule type" value="Genomic_DNA"/>
</dbReference>
<evidence type="ECO:0000259" key="4">
    <source>
        <dbReference type="PROSITE" id="PS50192"/>
    </source>
</evidence>
<evidence type="ECO:0000313" key="5">
    <source>
        <dbReference type="EMBL" id="NBI51792.1"/>
    </source>
</evidence>
<comment type="similarity">
    <text evidence="3">Belongs to the methyl-accepting chemotaxis (MCP) protein family.</text>
</comment>
<keyword evidence="2" id="KW-1003">Cell membrane</keyword>
<dbReference type="PANTHER" id="PTHR32089">
    <property type="entry name" value="METHYL-ACCEPTING CHEMOTAXIS PROTEIN MCPB"/>
    <property type="match status" value="1"/>
</dbReference>
<evidence type="ECO:0000313" key="6">
    <source>
        <dbReference type="Proteomes" id="UP000738517"/>
    </source>
</evidence>
<comment type="caution">
    <text evidence="5">The sequence shown here is derived from an EMBL/GenBank/DDBJ whole genome shotgun (WGS) entry which is preliminary data.</text>
</comment>
<keyword evidence="6" id="KW-1185">Reference proteome</keyword>
<proteinExistence type="inferred from homology"/>
<feature type="domain" description="T-SNARE coiled-coil homology" evidence="4">
    <location>
        <begin position="1"/>
        <end position="63"/>
    </location>
</feature>
<gene>
    <name evidence="5" type="ORF">EIZ48_04280</name>
</gene>
<dbReference type="PANTHER" id="PTHR32089:SF112">
    <property type="entry name" value="LYSOZYME-LIKE PROTEIN-RELATED"/>
    <property type="match status" value="1"/>
</dbReference>
<evidence type="ECO:0000256" key="2">
    <source>
        <dbReference type="ARBA" id="ARBA00022519"/>
    </source>
</evidence>
<accession>A0ABW9YDE2</accession>
<dbReference type="Proteomes" id="UP000738517">
    <property type="component" value="Unassembled WGS sequence"/>
</dbReference>
<dbReference type="Gene3D" id="1.10.287.950">
    <property type="entry name" value="Methyl-accepting chemotaxis protein"/>
    <property type="match status" value="1"/>
</dbReference>
<organism evidence="5 6">
    <name type="scientific">Photobacterium alginatilyticum</name>
    <dbReference type="NCBI Taxonomy" id="1775171"/>
    <lineage>
        <taxon>Bacteria</taxon>
        <taxon>Pseudomonadati</taxon>
        <taxon>Pseudomonadota</taxon>
        <taxon>Gammaproteobacteria</taxon>
        <taxon>Vibrionales</taxon>
        <taxon>Vibrionaceae</taxon>
        <taxon>Photobacterium</taxon>
    </lineage>
</organism>
<keyword evidence="2" id="KW-0472">Membrane</keyword>
<keyword evidence="2" id="KW-0997">Cell inner membrane</keyword>
<evidence type="ECO:0000256" key="1">
    <source>
        <dbReference type="ARBA" id="ARBA00004429"/>
    </source>
</evidence>
<dbReference type="SUPFAM" id="SSF58104">
    <property type="entry name" value="Methyl-accepting chemotaxis protein (MCP) signaling domain"/>
    <property type="match status" value="1"/>
</dbReference>
<evidence type="ECO:0000256" key="3">
    <source>
        <dbReference type="ARBA" id="ARBA00029447"/>
    </source>
</evidence>
<sequence length="86" mass="9198">MSMASKARESLNAILTSVGQIQDMNTQIATAAEEQNAVAQEINQSVIEVNGLAKATNENAESTEHSTKQLSSVMESLSEITGKFKL</sequence>
<dbReference type="InterPro" id="IPR000727">
    <property type="entry name" value="T_SNARE_dom"/>
</dbReference>
<dbReference type="PROSITE" id="PS50192">
    <property type="entry name" value="T_SNARE"/>
    <property type="match status" value="1"/>
</dbReference>
<protein>
    <recommendedName>
        <fullName evidence="4">t-SNARE coiled-coil homology domain-containing protein</fullName>
    </recommendedName>
</protein>